<organism evidence="4 5">
    <name type="scientific">Auritidibacter ignavus</name>
    <dbReference type="NCBI Taxonomy" id="678932"/>
    <lineage>
        <taxon>Bacteria</taxon>
        <taxon>Bacillati</taxon>
        <taxon>Actinomycetota</taxon>
        <taxon>Actinomycetes</taxon>
        <taxon>Micrococcales</taxon>
        <taxon>Micrococcaceae</taxon>
        <taxon>Auritidibacter</taxon>
    </lineage>
</organism>
<dbReference type="SUPFAM" id="SSF102546">
    <property type="entry name" value="RbsD-like"/>
    <property type="match status" value="1"/>
</dbReference>
<dbReference type="GeneID" id="83696308"/>
<reference evidence="4 5" key="1">
    <citation type="submission" date="2023-03" db="EMBL/GenBank/DDBJ databases">
        <title>Complete genome sequences of several Auritidibacter ignavus strains isolated from ear infections.</title>
        <authorList>
            <person name="Baehr T."/>
            <person name="Baumhoegger A.M."/>
        </authorList>
    </citation>
    <scope>NUCLEOTIDE SEQUENCE [LARGE SCALE GENOMIC DNA]</scope>
    <source>
        <strain evidence="4 5">BABAE-6</strain>
    </source>
</reference>
<keyword evidence="5" id="KW-1185">Reference proteome</keyword>
<keyword evidence="2" id="KW-0413">Isomerase</keyword>
<evidence type="ECO:0000256" key="3">
    <source>
        <dbReference type="ARBA" id="ARBA00036324"/>
    </source>
</evidence>
<dbReference type="InterPro" id="IPR007721">
    <property type="entry name" value="RbsD_FucU"/>
</dbReference>
<dbReference type="InterPro" id="IPR050443">
    <property type="entry name" value="RbsD/FucU_mutarotase"/>
</dbReference>
<comment type="catalytic activity">
    <reaction evidence="3">
        <text>alpha-L-fucose = beta-L-fucose</text>
        <dbReference type="Rhea" id="RHEA:25580"/>
        <dbReference type="ChEBI" id="CHEBI:42548"/>
        <dbReference type="ChEBI" id="CHEBI:42589"/>
        <dbReference type="EC" id="5.1.3.29"/>
    </reaction>
</comment>
<evidence type="ECO:0000256" key="1">
    <source>
        <dbReference type="ARBA" id="ARBA00000223"/>
    </source>
</evidence>
<sequence>MLKGIDSVISPELLKVLAEMGHGDTIVLADAHFPATSIGQRIVRADGHGTLRLVKAVLELIPLDTYIEKPVTLMEVVAGDRVETPIWNDYIELLNEENIGFLNRFDFYEQAQQAYAVVATGEVAQYANLILTKGVVV</sequence>
<name>A0AAJ6AG76_9MICC</name>
<evidence type="ECO:0000313" key="4">
    <source>
        <dbReference type="EMBL" id="WGH92778.1"/>
    </source>
</evidence>
<dbReference type="Pfam" id="PF05025">
    <property type="entry name" value="RbsD_FucU"/>
    <property type="match status" value="1"/>
</dbReference>
<comment type="catalytic activity">
    <reaction evidence="1">
        <text>beta-D-ribopyranose = beta-D-ribofuranose</text>
        <dbReference type="Rhea" id="RHEA:25432"/>
        <dbReference type="ChEBI" id="CHEBI:27476"/>
        <dbReference type="ChEBI" id="CHEBI:47002"/>
        <dbReference type="EC" id="5.4.99.62"/>
    </reaction>
</comment>
<protein>
    <submittedName>
        <fullName evidence="4">RbsD/FucU domain-containing protein</fullName>
    </submittedName>
</protein>
<evidence type="ECO:0000313" key="5">
    <source>
        <dbReference type="Proteomes" id="UP001224674"/>
    </source>
</evidence>
<gene>
    <name evidence="4" type="ORF">QDX21_10810</name>
</gene>
<dbReference type="Proteomes" id="UP001224674">
    <property type="component" value="Chromosome"/>
</dbReference>
<accession>A0AAJ6AG76</accession>
<dbReference type="GO" id="GO:0062193">
    <property type="term" value="F:D-ribose pyranase activity"/>
    <property type="evidence" value="ECO:0007669"/>
    <property type="project" value="UniProtKB-EC"/>
</dbReference>
<dbReference type="GO" id="GO:0006004">
    <property type="term" value="P:fucose metabolic process"/>
    <property type="evidence" value="ECO:0007669"/>
    <property type="project" value="TreeGrafter"/>
</dbReference>
<evidence type="ECO:0000256" key="2">
    <source>
        <dbReference type="ARBA" id="ARBA00023235"/>
    </source>
</evidence>
<dbReference type="GO" id="GO:0042806">
    <property type="term" value="F:fucose binding"/>
    <property type="evidence" value="ECO:0007669"/>
    <property type="project" value="TreeGrafter"/>
</dbReference>
<dbReference type="PANTHER" id="PTHR31690">
    <property type="entry name" value="FUCOSE MUTAROTASE"/>
    <property type="match status" value="1"/>
</dbReference>
<proteinExistence type="predicted"/>
<dbReference type="EMBL" id="CP122566">
    <property type="protein sequence ID" value="WGH92778.1"/>
    <property type="molecule type" value="Genomic_DNA"/>
</dbReference>
<dbReference type="GO" id="GO:0036373">
    <property type="term" value="F:L-fucose mutarotase activity"/>
    <property type="evidence" value="ECO:0007669"/>
    <property type="project" value="UniProtKB-EC"/>
</dbReference>
<dbReference type="AlphaFoldDB" id="A0AAJ6AG76"/>
<dbReference type="Gene3D" id="3.40.1650.10">
    <property type="entry name" value="RbsD-like domain"/>
    <property type="match status" value="1"/>
</dbReference>
<dbReference type="RefSeq" id="WP_110099832.1">
    <property type="nucleotide sequence ID" value="NZ_CP122561.1"/>
</dbReference>
<dbReference type="PANTHER" id="PTHR31690:SF4">
    <property type="entry name" value="FUCOSE MUTAROTASE"/>
    <property type="match status" value="1"/>
</dbReference>
<dbReference type="InterPro" id="IPR023750">
    <property type="entry name" value="RbsD-like_sf"/>
</dbReference>